<organism evidence="4 5">
    <name type="scientific">Inquilinus limosus MP06</name>
    <dbReference type="NCBI Taxonomy" id="1398085"/>
    <lineage>
        <taxon>Bacteria</taxon>
        <taxon>Pseudomonadati</taxon>
        <taxon>Pseudomonadota</taxon>
        <taxon>Alphaproteobacteria</taxon>
        <taxon>Rhodospirillales</taxon>
        <taxon>Rhodospirillaceae</taxon>
        <taxon>Inquilinus</taxon>
    </lineage>
</organism>
<dbReference type="InterPro" id="IPR006076">
    <property type="entry name" value="FAD-dep_OxRdtase"/>
</dbReference>
<keyword evidence="1" id="KW-0560">Oxidoreductase</keyword>
<evidence type="ECO:0000259" key="3">
    <source>
        <dbReference type="Pfam" id="PF01266"/>
    </source>
</evidence>
<dbReference type="GO" id="GO:0032981">
    <property type="term" value="P:mitochondrial respiratory chain complex I assembly"/>
    <property type="evidence" value="ECO:0007669"/>
    <property type="project" value="TreeGrafter"/>
</dbReference>
<protein>
    <submittedName>
        <fullName evidence="4">FAD-dependent oxidoreductase</fullName>
    </submittedName>
</protein>
<evidence type="ECO:0000256" key="1">
    <source>
        <dbReference type="ARBA" id="ARBA00023002"/>
    </source>
</evidence>
<sequence length="391" mass="41734">MADSFDVVIIGGGAIGSAIACFLMLEPGFDGTVAVVERDPTYRTASSALSASSIRQQFSTPFNVAVSRFGLEVLKHPERWLEVEGEVPDFGFHEKGYLFLATPAGQPVLRANHEMQVGEGVAVDLMAPDRLAERFPWLNVDGLAAGSLGLAGEGWFDGYSLLQAFKRKARSLGATYIADTVIGIDRAGGRVTGVTLADGRCIGCGTLVNAAGPQAGKVAALAGIDLPVEGRKRCVFVFDCRQTLADCPLVIDPSGVWFRPEGNLFICGAPPTGEDPDTEDLTVDHGLFDEMMWPAMAERVPAFESLKVVNSWAGHYEMNTVDHNAIIGPHPDLPNLIFANGFSGHGLQQSPAAGRGVAELIAHGGFRSLDLSPFAFTRILENRPIVELNVV</sequence>
<dbReference type="Gene3D" id="3.30.9.10">
    <property type="entry name" value="D-Amino Acid Oxidase, subunit A, domain 2"/>
    <property type="match status" value="1"/>
</dbReference>
<proteinExistence type="predicted"/>
<dbReference type="EMBL" id="JANX01000201">
    <property type="protein sequence ID" value="KGM33291.1"/>
    <property type="molecule type" value="Genomic_DNA"/>
</dbReference>
<dbReference type="Proteomes" id="UP000029995">
    <property type="component" value="Unassembled WGS sequence"/>
</dbReference>
<dbReference type="AlphaFoldDB" id="A0A0A0D3K0"/>
<dbReference type="Pfam" id="PF01266">
    <property type="entry name" value="DAO"/>
    <property type="match status" value="1"/>
</dbReference>
<dbReference type="SUPFAM" id="SSF51905">
    <property type="entry name" value="FAD/NAD(P)-binding domain"/>
    <property type="match status" value="1"/>
</dbReference>
<keyword evidence="2" id="KW-0812">Transmembrane</keyword>
<comment type="caution">
    <text evidence="4">The sequence shown here is derived from an EMBL/GenBank/DDBJ whole genome shotgun (WGS) entry which is preliminary data.</text>
</comment>
<dbReference type="InterPro" id="IPR036188">
    <property type="entry name" value="FAD/NAD-bd_sf"/>
</dbReference>
<evidence type="ECO:0000313" key="4">
    <source>
        <dbReference type="EMBL" id="KGM33291.1"/>
    </source>
</evidence>
<dbReference type="PANTHER" id="PTHR13847">
    <property type="entry name" value="SARCOSINE DEHYDROGENASE-RELATED"/>
    <property type="match status" value="1"/>
</dbReference>
<keyword evidence="2" id="KW-0472">Membrane</keyword>
<dbReference type="OrthoDB" id="9806452at2"/>
<dbReference type="PANTHER" id="PTHR13847:SF287">
    <property type="entry name" value="FAD-DEPENDENT OXIDOREDUCTASE DOMAIN-CONTAINING PROTEIN 1"/>
    <property type="match status" value="1"/>
</dbReference>
<dbReference type="RefSeq" id="WP_034839574.1">
    <property type="nucleotide sequence ID" value="NZ_JANX01000201.1"/>
</dbReference>
<dbReference type="GO" id="GO:0016491">
    <property type="term" value="F:oxidoreductase activity"/>
    <property type="evidence" value="ECO:0007669"/>
    <property type="project" value="UniProtKB-KW"/>
</dbReference>
<dbReference type="Gene3D" id="3.50.50.60">
    <property type="entry name" value="FAD/NAD(P)-binding domain"/>
    <property type="match status" value="1"/>
</dbReference>
<name>A0A0A0D3K0_9PROT</name>
<dbReference type="GO" id="GO:0005737">
    <property type="term" value="C:cytoplasm"/>
    <property type="evidence" value="ECO:0007669"/>
    <property type="project" value="TreeGrafter"/>
</dbReference>
<evidence type="ECO:0000313" key="5">
    <source>
        <dbReference type="Proteomes" id="UP000029995"/>
    </source>
</evidence>
<accession>A0A0A0D3K0</accession>
<gene>
    <name evidence="4" type="ORF">P409_16660</name>
</gene>
<evidence type="ECO:0000256" key="2">
    <source>
        <dbReference type="SAM" id="Phobius"/>
    </source>
</evidence>
<reference evidence="4 5" key="1">
    <citation type="submission" date="2014-01" db="EMBL/GenBank/DDBJ databases">
        <title>Genome sequence determination for a cystic fibrosis isolate, Inquilinus limosus.</title>
        <authorList>
            <person name="Pino M."/>
            <person name="Di Conza J."/>
            <person name="Gutkind G."/>
        </authorList>
    </citation>
    <scope>NUCLEOTIDE SEQUENCE [LARGE SCALE GENOMIC DNA]</scope>
    <source>
        <strain evidence="4 5">MP06</strain>
    </source>
</reference>
<keyword evidence="2" id="KW-1133">Transmembrane helix</keyword>
<feature type="domain" description="FAD dependent oxidoreductase" evidence="3">
    <location>
        <begin position="6"/>
        <end position="360"/>
    </location>
</feature>
<feature type="transmembrane region" description="Helical" evidence="2">
    <location>
        <begin position="7"/>
        <end position="25"/>
    </location>
</feature>